<dbReference type="Pfam" id="PF08291">
    <property type="entry name" value="Peptidase_M15_3"/>
    <property type="match status" value="1"/>
</dbReference>
<gene>
    <name evidence="2" type="ORF">METZ01_LOCUS478058</name>
</gene>
<dbReference type="SUPFAM" id="SSF55166">
    <property type="entry name" value="Hedgehog/DD-peptidase"/>
    <property type="match status" value="1"/>
</dbReference>
<sequence>MTRSDWLDICGAELSALGIQNFSPLEICDVGRTAKGVELAAPTFDLLGNAVKLIDVLEWVREYEVRTPILINSWYRDPSYNYEIGGVARSMHLTCGAADIVKVGYEPYQVAAMLEAHPLSDQFGIGNYNTFTHIDIRGMIGRNAPARW</sequence>
<evidence type="ECO:0000313" key="2">
    <source>
        <dbReference type="EMBL" id="SVE25204.1"/>
    </source>
</evidence>
<evidence type="ECO:0000259" key="1">
    <source>
        <dbReference type="Pfam" id="PF08291"/>
    </source>
</evidence>
<name>A0A383BZ57_9ZZZZ</name>
<accession>A0A383BZ57</accession>
<dbReference type="InterPro" id="IPR013230">
    <property type="entry name" value="Peptidase_M15A_C"/>
</dbReference>
<reference evidence="2" key="1">
    <citation type="submission" date="2018-05" db="EMBL/GenBank/DDBJ databases">
        <authorList>
            <person name="Lanie J.A."/>
            <person name="Ng W.-L."/>
            <person name="Kazmierczak K.M."/>
            <person name="Andrzejewski T.M."/>
            <person name="Davidsen T.M."/>
            <person name="Wayne K.J."/>
            <person name="Tettelin H."/>
            <person name="Glass J.I."/>
            <person name="Rusch D."/>
            <person name="Podicherti R."/>
            <person name="Tsui H.-C.T."/>
            <person name="Winkler M.E."/>
        </authorList>
    </citation>
    <scope>NUCLEOTIDE SEQUENCE</scope>
</reference>
<dbReference type="AlphaFoldDB" id="A0A383BZ57"/>
<organism evidence="2">
    <name type="scientific">marine metagenome</name>
    <dbReference type="NCBI Taxonomy" id="408172"/>
    <lineage>
        <taxon>unclassified sequences</taxon>
        <taxon>metagenomes</taxon>
        <taxon>ecological metagenomes</taxon>
    </lineage>
</organism>
<dbReference type="EMBL" id="UINC01204468">
    <property type="protein sequence ID" value="SVE25204.1"/>
    <property type="molecule type" value="Genomic_DNA"/>
</dbReference>
<dbReference type="Gene3D" id="3.30.1380.10">
    <property type="match status" value="1"/>
</dbReference>
<dbReference type="InterPro" id="IPR009045">
    <property type="entry name" value="Zn_M74/Hedgehog-like"/>
</dbReference>
<proteinExistence type="predicted"/>
<feature type="domain" description="Peptidase M15A C-terminal" evidence="1">
    <location>
        <begin position="28"/>
        <end position="135"/>
    </location>
</feature>
<protein>
    <recommendedName>
        <fullName evidence="1">Peptidase M15A C-terminal domain-containing protein</fullName>
    </recommendedName>
</protein>